<evidence type="ECO:0000313" key="3">
    <source>
        <dbReference type="Proteomes" id="UP000820818"/>
    </source>
</evidence>
<dbReference type="EMBL" id="WJBH02000001">
    <property type="protein sequence ID" value="KAI9565086.1"/>
    <property type="molecule type" value="Genomic_DNA"/>
</dbReference>
<dbReference type="PANTHER" id="PTHR37984:SF15">
    <property type="entry name" value="INTEGRASE CATALYTIC DOMAIN-CONTAINING PROTEIN"/>
    <property type="match status" value="1"/>
</dbReference>
<comment type="caution">
    <text evidence="2">The sequence shown here is derived from an EMBL/GenBank/DDBJ whole genome shotgun (WGS) entry which is preliminary data.</text>
</comment>
<dbReference type="InterPro" id="IPR001584">
    <property type="entry name" value="Integrase_cat-core"/>
</dbReference>
<dbReference type="SUPFAM" id="SSF53098">
    <property type="entry name" value="Ribonuclease H-like"/>
    <property type="match status" value="1"/>
</dbReference>
<dbReference type="InterPro" id="IPR036397">
    <property type="entry name" value="RNaseH_sf"/>
</dbReference>
<gene>
    <name evidence="2" type="ORF">GHT06_008840</name>
</gene>
<organism evidence="2 3">
    <name type="scientific">Daphnia sinensis</name>
    <dbReference type="NCBI Taxonomy" id="1820382"/>
    <lineage>
        <taxon>Eukaryota</taxon>
        <taxon>Metazoa</taxon>
        <taxon>Ecdysozoa</taxon>
        <taxon>Arthropoda</taxon>
        <taxon>Crustacea</taxon>
        <taxon>Branchiopoda</taxon>
        <taxon>Diplostraca</taxon>
        <taxon>Cladocera</taxon>
        <taxon>Anomopoda</taxon>
        <taxon>Daphniidae</taxon>
        <taxon>Daphnia</taxon>
        <taxon>Daphnia similis group</taxon>
    </lineage>
</organism>
<dbReference type="InterPro" id="IPR050951">
    <property type="entry name" value="Retrovirus_Pol_polyprotein"/>
</dbReference>
<dbReference type="InterPro" id="IPR012337">
    <property type="entry name" value="RNaseH-like_sf"/>
</dbReference>
<dbReference type="Gene3D" id="3.30.420.10">
    <property type="entry name" value="Ribonuclease H-like superfamily/Ribonuclease H"/>
    <property type="match status" value="1"/>
</dbReference>
<protein>
    <submittedName>
        <fullName evidence="2">Integrase core domain protein</fullName>
    </submittedName>
</protein>
<dbReference type="GO" id="GO:0015074">
    <property type="term" value="P:DNA integration"/>
    <property type="evidence" value="ECO:0007669"/>
    <property type="project" value="InterPro"/>
</dbReference>
<dbReference type="PANTHER" id="PTHR37984">
    <property type="entry name" value="PROTEIN CBG26694"/>
    <property type="match status" value="1"/>
</dbReference>
<accession>A0AAD5L222</accession>
<evidence type="ECO:0000313" key="2">
    <source>
        <dbReference type="EMBL" id="KAI9565086.1"/>
    </source>
</evidence>
<dbReference type="AlphaFoldDB" id="A0AAD5L222"/>
<keyword evidence="3" id="KW-1185">Reference proteome</keyword>
<name>A0AAD5L222_9CRUS</name>
<proteinExistence type="predicted"/>
<dbReference type="GO" id="GO:0003676">
    <property type="term" value="F:nucleic acid binding"/>
    <property type="evidence" value="ECO:0007669"/>
    <property type="project" value="InterPro"/>
</dbReference>
<dbReference type="FunFam" id="3.30.420.10:FF:000032">
    <property type="entry name" value="Retrovirus-related Pol polyprotein from transposon 297-like Protein"/>
    <property type="match status" value="1"/>
</dbReference>
<sequence>MSKTEPAGRLARWALKIQEFDIVIGYRPGKSHQNADTLSRTPIVPVAKIETRSTNAKTKTEVKYGKTKEEQNKACTENMEIDRWINHQNEDEYCGKIIRELETGNPREDIRREFAISSSGILIDSQCRRVVPKSMILVNKIFTKYGSPEVVLTDQGTNFLSSLIEEVCKLFKIRRIRTTAYHPQTDGLVERFNRTLCDMLACYVADEPEKWDKYLPFVTFAYNTAKQASIRETPFYLFFGREPIMPNDIKINRRYETYEDTSMMYSHQWEKDQKLAREHLFKAETRQKK</sequence>
<evidence type="ECO:0000259" key="1">
    <source>
        <dbReference type="PROSITE" id="PS50994"/>
    </source>
</evidence>
<reference evidence="2 3" key="1">
    <citation type="submission" date="2022-05" db="EMBL/GenBank/DDBJ databases">
        <title>A multi-omics perspective on studying reproductive biology in Daphnia sinensis.</title>
        <authorList>
            <person name="Jia J."/>
        </authorList>
    </citation>
    <scope>NUCLEOTIDE SEQUENCE [LARGE SCALE GENOMIC DNA]</scope>
    <source>
        <strain evidence="2 3">WSL</strain>
    </source>
</reference>
<dbReference type="Proteomes" id="UP000820818">
    <property type="component" value="Linkage Group LG1"/>
</dbReference>
<dbReference type="PROSITE" id="PS50994">
    <property type="entry name" value="INTEGRASE"/>
    <property type="match status" value="1"/>
</dbReference>
<feature type="domain" description="Integrase catalytic" evidence="1">
    <location>
        <begin position="137"/>
        <end position="242"/>
    </location>
</feature>